<dbReference type="EMBL" id="BSXT01001432">
    <property type="protein sequence ID" value="GMF42359.1"/>
    <property type="molecule type" value="Genomic_DNA"/>
</dbReference>
<keyword evidence="4" id="KW-1185">Reference proteome</keyword>
<feature type="compositionally biased region" description="Polar residues" evidence="1">
    <location>
        <begin position="242"/>
        <end position="252"/>
    </location>
</feature>
<dbReference type="PANTHER" id="PTHR33064:SF37">
    <property type="entry name" value="RIBONUCLEASE H"/>
    <property type="match status" value="1"/>
</dbReference>
<reference evidence="3" key="1">
    <citation type="submission" date="2023-04" db="EMBL/GenBank/DDBJ databases">
        <title>Phytophthora fragariaefolia NBRC 109709.</title>
        <authorList>
            <person name="Ichikawa N."/>
            <person name="Sato H."/>
            <person name="Tonouchi N."/>
        </authorList>
    </citation>
    <scope>NUCLEOTIDE SEQUENCE</scope>
    <source>
        <strain evidence="3">NBRC 109709</strain>
    </source>
</reference>
<comment type="caution">
    <text evidence="3">The sequence shown here is derived from an EMBL/GenBank/DDBJ whole genome shotgun (WGS) entry which is preliminary data.</text>
</comment>
<name>A0A9W7CUF8_9STRA</name>
<evidence type="ECO:0000313" key="4">
    <source>
        <dbReference type="Proteomes" id="UP001165121"/>
    </source>
</evidence>
<dbReference type="InterPro" id="IPR043502">
    <property type="entry name" value="DNA/RNA_pol_sf"/>
</dbReference>
<feature type="compositionally biased region" description="Acidic residues" evidence="1">
    <location>
        <begin position="203"/>
        <end position="216"/>
    </location>
</feature>
<dbReference type="OrthoDB" id="116642at2759"/>
<feature type="region of interest" description="Disordered" evidence="1">
    <location>
        <begin position="191"/>
        <end position="222"/>
    </location>
</feature>
<gene>
    <name evidence="3" type="ORF">Pfra01_001382100</name>
</gene>
<protein>
    <submittedName>
        <fullName evidence="3">Unnamed protein product</fullName>
    </submittedName>
</protein>
<sequence>MEVPGITKGKTTTTRRASVKITLGWERVYVFELWIMDHNAGVDVVFGTDFMITAGVRLDLFQANAKLPDEVMIPLIKTMSMLDEPEAPQTEEGPTESMAIPGREWREFKLRRNKPPTTTHELWIQRTETLIPSVTKFHKGRPTRVRLTNLTDRLVLCPPHLAIVAWWLAAQPPAVDRPSYTRPKQILRRYLDNSDSDSGGMVADEEAEDSSVDEDPAGSHEDHEGIVSVAISGHPTAGEVTTAHSGNATSKPRGTVHKAVSPDNSIDVLEQTFVSVVRVLTTEGTDRGDDNSYEHVAAEFELEDYAKELAFLPDLTEPAETKLDYTVNNVRNPELSAEQQASLIALYELLKGLLKAGLIAFSDSPWASPIVIVLKKNGLDIRLCIDYKLLNAVTMIMEYAMPLVDDLLTDLEAYLWFCSLDAASGFWAIMMTMRARKISAFVCPLGHFEWLHMPFGLKDAPMIYQRMIDNALWGFVQPKGGWRAFADRMQAAEERADKSRQLRNEASMHWSTNPQNVRTKFDAAHEDSVSADPVSQLINSPDAGMFTTSEADISTLVPVFDRRSFVDDICFGGKTFDECLATLDKLLRRFEECRISISLSKSIFAQSRVDFLSHDISRDGMRANSKKLTVIAALPFPKTMKGVQSFLGAINYYGRFIQDFAAYGAALYQLKDDDFQPGGDLSIARRSFAALQRKGADVPILRHFDKSKDVHLMLFANEWALSIHPLLNSRLDLQVDIAVWQGISVRGTAFAMAFGGTTSQRKDCAFTQLLHATVTNFVDLDEALAPVAPPKQGSSTTRLDPSFLYARIPISHDGFVSPLMGQQKPRNLGATAAVPGLCGDFPTGK</sequence>
<accession>A0A9W7CUF8</accession>
<evidence type="ECO:0000259" key="2">
    <source>
        <dbReference type="Pfam" id="PF00078"/>
    </source>
</evidence>
<dbReference type="SUPFAM" id="SSF56672">
    <property type="entry name" value="DNA/RNA polymerases"/>
    <property type="match status" value="2"/>
</dbReference>
<dbReference type="PANTHER" id="PTHR33064">
    <property type="entry name" value="POL PROTEIN"/>
    <property type="match status" value="1"/>
</dbReference>
<dbReference type="Gene3D" id="3.30.70.270">
    <property type="match status" value="3"/>
</dbReference>
<proteinExistence type="predicted"/>
<dbReference type="Proteomes" id="UP001165121">
    <property type="component" value="Unassembled WGS sequence"/>
</dbReference>
<feature type="region of interest" description="Disordered" evidence="1">
    <location>
        <begin position="237"/>
        <end position="260"/>
    </location>
</feature>
<dbReference type="InterPro" id="IPR000477">
    <property type="entry name" value="RT_dom"/>
</dbReference>
<dbReference type="AlphaFoldDB" id="A0A9W7CUF8"/>
<dbReference type="InterPro" id="IPR043128">
    <property type="entry name" value="Rev_trsase/Diguanyl_cyclase"/>
</dbReference>
<dbReference type="InterPro" id="IPR051320">
    <property type="entry name" value="Viral_Replic_Matur_Polypro"/>
</dbReference>
<dbReference type="Pfam" id="PF00078">
    <property type="entry name" value="RVT_1"/>
    <property type="match status" value="1"/>
</dbReference>
<dbReference type="CDD" id="cd01647">
    <property type="entry name" value="RT_LTR"/>
    <property type="match status" value="1"/>
</dbReference>
<dbReference type="Gene3D" id="3.10.10.10">
    <property type="entry name" value="HIV Type 1 Reverse Transcriptase, subunit A, domain 1"/>
    <property type="match status" value="1"/>
</dbReference>
<evidence type="ECO:0000256" key="1">
    <source>
        <dbReference type="SAM" id="MobiDB-lite"/>
    </source>
</evidence>
<evidence type="ECO:0000313" key="3">
    <source>
        <dbReference type="EMBL" id="GMF42359.1"/>
    </source>
</evidence>
<feature type="domain" description="Reverse transcriptase" evidence="2">
    <location>
        <begin position="375"/>
        <end position="472"/>
    </location>
</feature>
<organism evidence="3 4">
    <name type="scientific">Phytophthora fragariaefolia</name>
    <dbReference type="NCBI Taxonomy" id="1490495"/>
    <lineage>
        <taxon>Eukaryota</taxon>
        <taxon>Sar</taxon>
        <taxon>Stramenopiles</taxon>
        <taxon>Oomycota</taxon>
        <taxon>Peronosporomycetes</taxon>
        <taxon>Peronosporales</taxon>
        <taxon>Peronosporaceae</taxon>
        <taxon>Phytophthora</taxon>
    </lineage>
</organism>